<evidence type="ECO:0000256" key="1">
    <source>
        <dbReference type="SAM" id="MobiDB-lite"/>
    </source>
</evidence>
<feature type="chain" id="PRO_5043632862" description="Carboxypeptidase regulatory-like domain-containing protein" evidence="2">
    <location>
        <begin position="22"/>
        <end position="365"/>
    </location>
</feature>
<evidence type="ECO:0000313" key="4">
    <source>
        <dbReference type="Proteomes" id="UP000811899"/>
    </source>
</evidence>
<protein>
    <recommendedName>
        <fullName evidence="5">Carboxypeptidase regulatory-like domain-containing protein</fullName>
    </recommendedName>
</protein>
<keyword evidence="2" id="KW-0732">Signal</keyword>
<dbReference type="RefSeq" id="WP_214170651.1">
    <property type="nucleotide sequence ID" value="NZ_JAHCVJ010000002.1"/>
</dbReference>
<evidence type="ECO:0000313" key="3">
    <source>
        <dbReference type="EMBL" id="MBT0663870.1"/>
    </source>
</evidence>
<organism evidence="3 4">
    <name type="scientific">Geoanaerobacter pelophilus</name>
    <dbReference type="NCBI Taxonomy" id="60036"/>
    <lineage>
        <taxon>Bacteria</taxon>
        <taxon>Pseudomonadati</taxon>
        <taxon>Thermodesulfobacteriota</taxon>
        <taxon>Desulfuromonadia</taxon>
        <taxon>Geobacterales</taxon>
        <taxon>Geobacteraceae</taxon>
        <taxon>Geoanaerobacter</taxon>
    </lineage>
</organism>
<keyword evidence="4" id="KW-1185">Reference proteome</keyword>
<name>A0AAW4L251_9BACT</name>
<dbReference type="Proteomes" id="UP000811899">
    <property type="component" value="Unassembled WGS sequence"/>
</dbReference>
<gene>
    <name evidence="3" type="ORF">KI809_06100</name>
</gene>
<proteinExistence type="predicted"/>
<dbReference type="Gene3D" id="2.60.40.680">
    <property type="match status" value="1"/>
</dbReference>
<accession>A0AAW4L251</accession>
<evidence type="ECO:0008006" key="5">
    <source>
        <dbReference type="Google" id="ProtNLM"/>
    </source>
</evidence>
<comment type="caution">
    <text evidence="3">The sequence shown here is derived from an EMBL/GenBank/DDBJ whole genome shotgun (WGS) entry which is preliminary data.</text>
</comment>
<feature type="region of interest" description="Disordered" evidence="1">
    <location>
        <begin position="346"/>
        <end position="365"/>
    </location>
</feature>
<feature type="signal peptide" evidence="2">
    <location>
        <begin position="1"/>
        <end position="21"/>
    </location>
</feature>
<evidence type="ECO:0000256" key="2">
    <source>
        <dbReference type="SAM" id="SignalP"/>
    </source>
</evidence>
<dbReference type="EMBL" id="JAHCVJ010000002">
    <property type="protein sequence ID" value="MBT0663870.1"/>
    <property type="molecule type" value="Genomic_DNA"/>
</dbReference>
<sequence length="365" mass="36443">MRRGMINLVLGLLAAAVLCLAGCGGSGGGGAVATVYGTASEGALITGQIVKLKDAEGRSALDATTDPVDGSYSIDVTGLTAPFLITVHGNNGYYLSLAPTAGKANINPITTSVIALASGAANLPTLFSSFTPEQLAAITSGYSAKCALLTASLRAVLPNGIGVDDYFTGTITPGSGMDGLFDSYRISVDPVSGILVKSNDAAAGTLLSIPVAAINANNNDPLPRITTRTVSISATGTNVWTVYGWGLDRIGGISLSIRYETALGNPVVTPGSVLSGALTSANTTIPGKIGFVAAKSTPFSSSSGDIVTITFGSGTGKVTGMTVTLATADDNPTVVPAIPNIIDPASPEVSTPVPSTEGYAAQAGI</sequence>
<dbReference type="AlphaFoldDB" id="A0AAW4L251"/>
<reference evidence="3 4" key="1">
    <citation type="submission" date="2021-05" db="EMBL/GenBank/DDBJ databases">
        <title>The draft genome of Geobacter pelophilus DSM 12255.</title>
        <authorList>
            <person name="Xu Z."/>
            <person name="Masuda Y."/>
            <person name="Itoh H."/>
            <person name="Senoo K."/>
        </authorList>
    </citation>
    <scope>NUCLEOTIDE SEQUENCE [LARGE SCALE GENOMIC DNA]</scope>
    <source>
        <strain evidence="3 4">DSM 12255</strain>
    </source>
</reference>